<dbReference type="AlphaFoldDB" id="A0AA38VXB4"/>
<feature type="transmembrane region" description="Helical" evidence="2">
    <location>
        <begin position="81"/>
        <end position="99"/>
    </location>
</feature>
<protein>
    <recommendedName>
        <fullName evidence="5">MARVEL domain-containing protein</fullName>
    </recommendedName>
</protein>
<accession>A0AA38VXB4</accession>
<keyword evidence="2" id="KW-0472">Membrane</keyword>
<name>A0AA38VXB4_9PEZI</name>
<dbReference type="EMBL" id="JANBVN010000065">
    <property type="protein sequence ID" value="KAJ9151428.1"/>
    <property type="molecule type" value="Genomic_DNA"/>
</dbReference>
<keyword evidence="2" id="KW-1133">Transmembrane helix</keyword>
<gene>
    <name evidence="3" type="ORF">NKR19_g4968</name>
</gene>
<dbReference type="Proteomes" id="UP001174691">
    <property type="component" value="Unassembled WGS sequence"/>
</dbReference>
<feature type="transmembrane region" description="Helical" evidence="2">
    <location>
        <begin position="55"/>
        <end position="74"/>
    </location>
</feature>
<evidence type="ECO:0000313" key="4">
    <source>
        <dbReference type="Proteomes" id="UP001174691"/>
    </source>
</evidence>
<organism evidence="3 4">
    <name type="scientific">Coniochaeta hoffmannii</name>
    <dbReference type="NCBI Taxonomy" id="91930"/>
    <lineage>
        <taxon>Eukaryota</taxon>
        <taxon>Fungi</taxon>
        <taxon>Dikarya</taxon>
        <taxon>Ascomycota</taxon>
        <taxon>Pezizomycotina</taxon>
        <taxon>Sordariomycetes</taxon>
        <taxon>Sordariomycetidae</taxon>
        <taxon>Coniochaetales</taxon>
        <taxon>Coniochaetaceae</taxon>
        <taxon>Coniochaeta</taxon>
    </lineage>
</organism>
<keyword evidence="2" id="KW-0812">Transmembrane</keyword>
<comment type="caution">
    <text evidence="3">The sequence shown here is derived from an EMBL/GenBank/DDBJ whole genome shotgun (WGS) entry which is preliminary data.</text>
</comment>
<feature type="transmembrane region" description="Helical" evidence="2">
    <location>
        <begin position="12"/>
        <end position="35"/>
    </location>
</feature>
<feature type="compositionally biased region" description="Polar residues" evidence="1">
    <location>
        <begin position="234"/>
        <end position="251"/>
    </location>
</feature>
<proteinExistence type="predicted"/>
<feature type="transmembrane region" description="Helical" evidence="2">
    <location>
        <begin position="149"/>
        <end position="171"/>
    </location>
</feature>
<evidence type="ECO:0008006" key="5">
    <source>
        <dbReference type="Google" id="ProtNLM"/>
    </source>
</evidence>
<evidence type="ECO:0000256" key="1">
    <source>
        <dbReference type="SAM" id="MobiDB-lite"/>
    </source>
</evidence>
<reference evidence="3" key="1">
    <citation type="submission" date="2022-07" db="EMBL/GenBank/DDBJ databases">
        <title>Fungi with potential for degradation of polypropylene.</title>
        <authorList>
            <person name="Gostincar C."/>
        </authorList>
    </citation>
    <scope>NUCLEOTIDE SEQUENCE</scope>
    <source>
        <strain evidence="3">EXF-13287</strain>
    </source>
</reference>
<evidence type="ECO:0000313" key="3">
    <source>
        <dbReference type="EMBL" id="KAJ9151428.1"/>
    </source>
</evidence>
<sequence>MGSKSGLALKFLQWFIRGIQFCCAAIILALFSYFLAVMTDHHIFIHNWVRAVEGISGAAVLYTLLGLLLLCCVAGHPFTSFIAIALDICFIAGFIYIAAANGRTATNSCKSHVRTVFGSGDADTNVPDHDTNNVTALPNLRQACQMQKAVFAVAIVGIIFFLISALVELALVRHRRKEKRFGPGPANGYTSGYGSKPRRGLFGFGRKKRTTGMAEDPNALPAHVQPADVRDSYTTEQTRVGTSYGDGSNTANGYNKYGESGFNTAPAATAAYTAPQTAAPAHTAPAVNPYRSDVNSGITGAGQGTTVNGTTAAQYPAGNYRYEDGVYNSRV</sequence>
<keyword evidence="4" id="KW-1185">Reference proteome</keyword>
<evidence type="ECO:0000256" key="2">
    <source>
        <dbReference type="SAM" id="Phobius"/>
    </source>
</evidence>
<feature type="region of interest" description="Disordered" evidence="1">
    <location>
        <begin position="180"/>
        <end position="251"/>
    </location>
</feature>